<dbReference type="Proteomes" id="UP001595923">
    <property type="component" value="Unassembled WGS sequence"/>
</dbReference>
<evidence type="ECO:0000313" key="1">
    <source>
        <dbReference type="EMBL" id="MFC4564416.1"/>
    </source>
</evidence>
<proteinExistence type="predicted"/>
<evidence type="ECO:0000313" key="2">
    <source>
        <dbReference type="Proteomes" id="UP001595923"/>
    </source>
</evidence>
<reference evidence="2" key="1">
    <citation type="journal article" date="2019" name="Int. J. Syst. Evol. Microbiol.">
        <title>The Global Catalogue of Microorganisms (GCM) 10K type strain sequencing project: providing services to taxonomists for standard genome sequencing and annotation.</title>
        <authorList>
            <consortium name="The Broad Institute Genomics Platform"/>
            <consortium name="The Broad Institute Genome Sequencing Center for Infectious Disease"/>
            <person name="Wu L."/>
            <person name="Ma J."/>
        </authorList>
    </citation>
    <scope>NUCLEOTIDE SEQUENCE [LARGE SCALE GENOMIC DNA]</scope>
    <source>
        <strain evidence="2">XZYJ18</strain>
    </source>
</reference>
<name>A0ABV9E010_9ACTN</name>
<keyword evidence="2" id="KW-1185">Reference proteome</keyword>
<protein>
    <submittedName>
        <fullName evidence="1">Uncharacterized protein</fullName>
    </submittedName>
</protein>
<dbReference type="EMBL" id="JBHSFQ010000024">
    <property type="protein sequence ID" value="MFC4564416.1"/>
    <property type="molecule type" value="Genomic_DNA"/>
</dbReference>
<dbReference type="RefSeq" id="WP_378577502.1">
    <property type="nucleotide sequence ID" value="NZ_JBHSFQ010000024.1"/>
</dbReference>
<comment type="caution">
    <text evidence="1">The sequence shown here is derived from an EMBL/GenBank/DDBJ whole genome shotgun (WGS) entry which is preliminary data.</text>
</comment>
<organism evidence="1 2">
    <name type="scientific">Nocardiopsis mangrovi</name>
    <dbReference type="NCBI Taxonomy" id="1179818"/>
    <lineage>
        <taxon>Bacteria</taxon>
        <taxon>Bacillati</taxon>
        <taxon>Actinomycetota</taxon>
        <taxon>Actinomycetes</taxon>
        <taxon>Streptosporangiales</taxon>
        <taxon>Nocardiopsidaceae</taxon>
        <taxon>Nocardiopsis</taxon>
    </lineage>
</organism>
<gene>
    <name evidence="1" type="ORF">ACFO4E_21355</name>
</gene>
<accession>A0ABV9E010</accession>
<sequence>MIPADHPGDDDARRVAEATWNALFAADMKRLVRAARENDHEKSDEIRRRYSKE</sequence>